<dbReference type="GO" id="GO:0031629">
    <property type="term" value="P:synaptic vesicle fusion to presynaptic active zone membrane"/>
    <property type="evidence" value="ECO:0007669"/>
    <property type="project" value="TreeGrafter"/>
</dbReference>
<dbReference type="EMBL" id="AFYH01028464">
    <property type="status" value="NOT_ANNOTATED_CDS"/>
    <property type="molecule type" value="Genomic_DNA"/>
</dbReference>
<dbReference type="GO" id="GO:0005886">
    <property type="term" value="C:plasma membrane"/>
    <property type="evidence" value="ECO:0007669"/>
    <property type="project" value="TreeGrafter"/>
</dbReference>
<dbReference type="GeneTree" id="ENSGT00950000182843"/>
<dbReference type="EMBL" id="AFYH01028462">
    <property type="status" value="NOT_ANNOTATED_CDS"/>
    <property type="molecule type" value="Genomic_DNA"/>
</dbReference>
<comment type="subcellular location">
    <subcellularLocation>
        <location evidence="2">Cytoplasm</location>
        <location evidence="2">Perinuclear region</location>
    </subcellularLocation>
    <subcellularLocation>
        <location evidence="1">Endomembrane system</location>
    </subcellularLocation>
</comment>
<dbReference type="STRING" id="7897.ENSLACP00000013760"/>
<evidence type="ECO:0000256" key="9">
    <source>
        <dbReference type="ARBA" id="ARBA00032027"/>
    </source>
</evidence>
<dbReference type="GO" id="GO:0005484">
    <property type="term" value="F:SNAP receptor activity"/>
    <property type="evidence" value="ECO:0007669"/>
    <property type="project" value="TreeGrafter"/>
</dbReference>
<feature type="domain" description="T-SNARE coiled-coil homology" evidence="10">
    <location>
        <begin position="137"/>
        <end position="173"/>
    </location>
</feature>
<dbReference type="InterPro" id="IPR011993">
    <property type="entry name" value="PH-like_dom_sf"/>
</dbReference>
<keyword evidence="6" id="KW-0472">Membrane</keyword>
<organism evidence="11 12">
    <name type="scientific">Latimeria chalumnae</name>
    <name type="common">Coelacanth</name>
    <dbReference type="NCBI Taxonomy" id="7897"/>
    <lineage>
        <taxon>Eukaryota</taxon>
        <taxon>Metazoa</taxon>
        <taxon>Chordata</taxon>
        <taxon>Craniata</taxon>
        <taxon>Vertebrata</taxon>
        <taxon>Euteleostomi</taxon>
        <taxon>Coelacanthiformes</taxon>
        <taxon>Coelacanthidae</taxon>
        <taxon>Latimeria</taxon>
    </lineage>
</organism>
<accession>H3AVT9</accession>
<dbReference type="PANTHER" id="PTHR19305">
    <property type="entry name" value="SYNAPTOSOMAL ASSOCIATED PROTEIN"/>
    <property type="match status" value="1"/>
</dbReference>
<keyword evidence="4" id="KW-0677">Repeat</keyword>
<dbReference type="Bgee" id="ENSLACG00000012114">
    <property type="expression patterns" value="Expressed in muscle tissue and 6 other cell types or tissues"/>
</dbReference>
<dbReference type="InterPro" id="IPR000727">
    <property type="entry name" value="T_SNARE_dom"/>
</dbReference>
<dbReference type="GO" id="GO:0012505">
    <property type="term" value="C:endomembrane system"/>
    <property type="evidence" value="ECO:0007669"/>
    <property type="project" value="UniProtKB-SubCell"/>
</dbReference>
<evidence type="ECO:0000313" key="12">
    <source>
        <dbReference type="Proteomes" id="UP000008672"/>
    </source>
</evidence>
<sequence>SNVMNKELSVHSWTGSYYLSSERRWVCGKLMLTPASLRFTAEKGGETLVDFQLSSISEVKKEASSLIFSSLTVLEQGNVKHWFSSLQPNRNAVFNVLEHFWREQLLVRPAAEDLATPTAKGKQLIGLVSGSQRRAEDTAKVLHHQGEQFDSIIKGLDKIDSDMDVADRLLTELESPPWWPFSSRIWKGQQEAKPKDASSSFSSSSTTKAAGKEGLIVKIPVVYSQGADSNLKPGTLALLVSALEIGDSRSQLLHRYRREDVDDIKVHSPYKITIRQRFLGKPDISYHMLSARMPEAVAVLEVQYSKKIEFLEDAVGFRKLGSPAQSDMDNSFWNTAIGVILNTVYAGTDPKTNLGSTVSLLAQCPVNKEEAATLIQILTKLKCIALETETELDRQDEVLDTITSSTDRTTTQIHKHNRRMKKLM</sequence>
<keyword evidence="5" id="KW-0175">Coiled coil</keyword>
<evidence type="ECO:0000256" key="7">
    <source>
        <dbReference type="ARBA" id="ARBA00024354"/>
    </source>
</evidence>
<dbReference type="Ensembl" id="ENSLACT00000013857.1">
    <property type="protein sequence ID" value="ENSLACP00000013760.1"/>
    <property type="gene ID" value="ENSLACG00000012114.1"/>
</dbReference>
<dbReference type="OMA" id="DICIHTW"/>
<evidence type="ECO:0000256" key="3">
    <source>
        <dbReference type="ARBA" id="ARBA00022490"/>
    </source>
</evidence>
<dbReference type="FunFam" id="1.20.5.110:FF:000052">
    <property type="entry name" value="synaptosomal-associated protein 47"/>
    <property type="match status" value="1"/>
</dbReference>
<evidence type="ECO:0000256" key="1">
    <source>
        <dbReference type="ARBA" id="ARBA00004308"/>
    </source>
</evidence>
<reference evidence="12" key="1">
    <citation type="submission" date="2011-08" db="EMBL/GenBank/DDBJ databases">
        <title>The draft genome of Latimeria chalumnae.</title>
        <authorList>
            <person name="Di Palma F."/>
            <person name="Alfoldi J."/>
            <person name="Johnson J."/>
            <person name="Berlin A."/>
            <person name="Gnerre S."/>
            <person name="Jaffe D."/>
            <person name="MacCallum I."/>
            <person name="Young S."/>
            <person name="Walker B.J."/>
            <person name="Lander E."/>
            <person name="Lindblad-Toh K."/>
        </authorList>
    </citation>
    <scope>NUCLEOTIDE SEQUENCE [LARGE SCALE GENOMIC DNA]</scope>
    <source>
        <strain evidence="12">Wild caught</strain>
    </source>
</reference>
<dbReference type="Gene3D" id="1.20.5.110">
    <property type="match status" value="2"/>
</dbReference>
<dbReference type="CDD" id="cd15888">
    <property type="entry name" value="SNARE_SNAP47N"/>
    <property type="match status" value="1"/>
</dbReference>
<proteinExistence type="inferred from homology"/>
<dbReference type="EMBL" id="AFYH01028463">
    <property type="status" value="NOT_ANNOTATED_CDS"/>
    <property type="molecule type" value="Genomic_DNA"/>
</dbReference>
<dbReference type="GO" id="GO:0019905">
    <property type="term" value="F:syntaxin binding"/>
    <property type="evidence" value="ECO:0007669"/>
    <property type="project" value="TreeGrafter"/>
</dbReference>
<evidence type="ECO:0000313" key="11">
    <source>
        <dbReference type="Ensembl" id="ENSLACP00000013760.1"/>
    </source>
</evidence>
<dbReference type="HOGENOM" id="CLU_029855_0_0_1"/>
<evidence type="ECO:0000256" key="8">
    <source>
        <dbReference type="ARBA" id="ARBA00024443"/>
    </source>
</evidence>
<dbReference type="FunCoup" id="H3AVT9">
    <property type="interactions" value="708"/>
</dbReference>
<keyword evidence="3" id="KW-0963">Cytoplasm</keyword>
<dbReference type="eggNOG" id="KOG3065">
    <property type="taxonomic scope" value="Eukaryota"/>
</dbReference>
<dbReference type="EMBL" id="AFYH01028465">
    <property type="status" value="NOT_ANNOTATED_CDS"/>
    <property type="molecule type" value="Genomic_DNA"/>
</dbReference>
<dbReference type="AlphaFoldDB" id="H3AVT9"/>
<protein>
    <recommendedName>
        <fullName evidence="8">Synaptosomal-associated protein 47</fullName>
    </recommendedName>
    <alternativeName>
        <fullName evidence="9">Synaptosomal-associated 47 kDa protein</fullName>
    </alternativeName>
</protein>
<evidence type="ECO:0000256" key="2">
    <source>
        <dbReference type="ARBA" id="ARBA00004556"/>
    </source>
</evidence>
<dbReference type="Gene3D" id="2.30.29.30">
    <property type="entry name" value="Pleckstrin-homology domain (PH domain)/Phosphotyrosine-binding domain (PTB)"/>
    <property type="match status" value="1"/>
</dbReference>
<dbReference type="PROSITE" id="PS50192">
    <property type="entry name" value="T_SNARE"/>
    <property type="match status" value="2"/>
</dbReference>
<dbReference type="PANTHER" id="PTHR19305:SF1">
    <property type="entry name" value="SYNAPTOSOMAL-ASSOCIATED PROTEIN 47"/>
    <property type="match status" value="1"/>
</dbReference>
<name>H3AVT9_LATCH</name>
<keyword evidence="12" id="KW-1185">Reference proteome</keyword>
<dbReference type="GO" id="GO:0048471">
    <property type="term" value="C:perinuclear region of cytoplasm"/>
    <property type="evidence" value="ECO:0007669"/>
    <property type="project" value="UniProtKB-SubCell"/>
</dbReference>
<dbReference type="GO" id="GO:0098793">
    <property type="term" value="C:presynapse"/>
    <property type="evidence" value="ECO:0007669"/>
    <property type="project" value="GOC"/>
</dbReference>
<reference evidence="11" key="3">
    <citation type="submission" date="2025-09" db="UniProtKB">
        <authorList>
            <consortium name="Ensembl"/>
        </authorList>
    </citation>
    <scope>IDENTIFICATION</scope>
</reference>
<dbReference type="Proteomes" id="UP000008672">
    <property type="component" value="Unassembled WGS sequence"/>
</dbReference>
<feature type="domain" description="T-SNARE coiled-coil homology" evidence="10">
    <location>
        <begin position="378"/>
        <end position="423"/>
    </location>
</feature>
<gene>
    <name evidence="11" type="primary">SNAP47</name>
</gene>
<dbReference type="InParanoid" id="H3AVT9"/>
<evidence type="ECO:0000259" key="10">
    <source>
        <dbReference type="PROSITE" id="PS50192"/>
    </source>
</evidence>
<dbReference type="GO" id="GO:0031201">
    <property type="term" value="C:SNARE complex"/>
    <property type="evidence" value="ECO:0007669"/>
    <property type="project" value="TreeGrafter"/>
</dbReference>
<dbReference type="SUPFAM" id="SSF58038">
    <property type="entry name" value="SNARE fusion complex"/>
    <property type="match status" value="2"/>
</dbReference>
<evidence type="ECO:0000256" key="4">
    <source>
        <dbReference type="ARBA" id="ARBA00022737"/>
    </source>
</evidence>
<dbReference type="GO" id="GO:0016082">
    <property type="term" value="P:synaptic vesicle priming"/>
    <property type="evidence" value="ECO:0007669"/>
    <property type="project" value="TreeGrafter"/>
</dbReference>
<dbReference type="FunFam" id="2.30.29.30:FF:000269">
    <property type="entry name" value="Synaptosomal-associated protein 47"/>
    <property type="match status" value="1"/>
</dbReference>
<evidence type="ECO:0000256" key="5">
    <source>
        <dbReference type="ARBA" id="ARBA00023054"/>
    </source>
</evidence>
<comment type="similarity">
    <text evidence="7">Belongs to the SVAP1 family.</text>
</comment>
<reference evidence="11" key="2">
    <citation type="submission" date="2025-08" db="UniProtKB">
        <authorList>
            <consortium name="Ensembl"/>
        </authorList>
    </citation>
    <scope>IDENTIFICATION</scope>
</reference>
<evidence type="ECO:0000256" key="6">
    <source>
        <dbReference type="ARBA" id="ARBA00023136"/>
    </source>
</evidence>